<name>A0ABW3IBG9_9FLAO</name>
<comment type="caution">
    <text evidence="1">The sequence shown here is derived from an EMBL/GenBank/DDBJ whole genome shotgun (WGS) entry which is preliminary data.</text>
</comment>
<dbReference type="InterPro" id="IPR008969">
    <property type="entry name" value="CarboxyPept-like_regulatory"/>
</dbReference>
<reference evidence="2" key="1">
    <citation type="journal article" date="2019" name="Int. J. Syst. Evol. Microbiol.">
        <title>The Global Catalogue of Microorganisms (GCM) 10K type strain sequencing project: providing services to taxonomists for standard genome sequencing and annotation.</title>
        <authorList>
            <consortium name="The Broad Institute Genomics Platform"/>
            <consortium name="The Broad Institute Genome Sequencing Center for Infectious Disease"/>
            <person name="Wu L."/>
            <person name="Ma J."/>
        </authorList>
    </citation>
    <scope>NUCLEOTIDE SEQUENCE [LARGE SCALE GENOMIC DNA]</scope>
    <source>
        <strain evidence="2">CCUG 60898</strain>
    </source>
</reference>
<evidence type="ECO:0000313" key="1">
    <source>
        <dbReference type="EMBL" id="MFD0975160.1"/>
    </source>
</evidence>
<protein>
    <recommendedName>
        <fullName evidence="3">Carboxypeptidase-like protein</fullName>
    </recommendedName>
</protein>
<accession>A0ABW3IBG9</accession>
<evidence type="ECO:0008006" key="3">
    <source>
        <dbReference type="Google" id="ProtNLM"/>
    </source>
</evidence>
<proteinExistence type="predicted"/>
<dbReference type="RefSeq" id="WP_380736173.1">
    <property type="nucleotide sequence ID" value="NZ_JBHTJP010000001.1"/>
</dbReference>
<dbReference type="EMBL" id="JBHTJP010000001">
    <property type="protein sequence ID" value="MFD0975160.1"/>
    <property type="molecule type" value="Genomic_DNA"/>
</dbReference>
<gene>
    <name evidence="1" type="ORF">ACFQ1G_00010</name>
</gene>
<evidence type="ECO:0000313" key="2">
    <source>
        <dbReference type="Proteomes" id="UP001597100"/>
    </source>
</evidence>
<dbReference type="Proteomes" id="UP001597100">
    <property type="component" value="Unassembled WGS sequence"/>
</dbReference>
<sequence length="194" mass="22385">MNLKKEILTLIMIMICGLTSAQVEIRGTVLSELTAMKPDADIYIEVLQSRHPGTIADSLGKFRLEYLEPNKEYLLKISAFGFPTQEFEVVTSTGIANELFLLKAECEFDAEKADSDWQNRTPKLLLFGSIAPVANTKADQRFEKKYKIKYYDFGCTPPAMDCLKLYNERIFELMDEKYGKEWRKKVRPDVEYLN</sequence>
<organism evidence="1 2">
    <name type="scientific">Salinimicrobium gaetbulicola</name>
    <dbReference type="NCBI Taxonomy" id="999702"/>
    <lineage>
        <taxon>Bacteria</taxon>
        <taxon>Pseudomonadati</taxon>
        <taxon>Bacteroidota</taxon>
        <taxon>Flavobacteriia</taxon>
        <taxon>Flavobacteriales</taxon>
        <taxon>Flavobacteriaceae</taxon>
        <taxon>Salinimicrobium</taxon>
    </lineage>
</organism>
<keyword evidence="2" id="KW-1185">Reference proteome</keyword>
<dbReference type="SUPFAM" id="SSF49464">
    <property type="entry name" value="Carboxypeptidase regulatory domain-like"/>
    <property type="match status" value="1"/>
</dbReference>